<comment type="caution">
    <text evidence="2">The sequence shown here is derived from an EMBL/GenBank/DDBJ whole genome shotgun (WGS) entry which is preliminary data.</text>
</comment>
<dbReference type="AlphaFoldDB" id="A0A847U9T7"/>
<keyword evidence="1" id="KW-1133">Transmembrane helix</keyword>
<protein>
    <submittedName>
        <fullName evidence="2">Uncharacterized protein</fullName>
    </submittedName>
</protein>
<organism evidence="2 3">
    <name type="scientific">Halomicrobium mukohataei</name>
    <dbReference type="NCBI Taxonomy" id="57705"/>
    <lineage>
        <taxon>Archaea</taxon>
        <taxon>Methanobacteriati</taxon>
        <taxon>Methanobacteriota</taxon>
        <taxon>Stenosarchaea group</taxon>
        <taxon>Halobacteria</taxon>
        <taxon>Halobacteriales</taxon>
        <taxon>Haloarculaceae</taxon>
        <taxon>Halomicrobium</taxon>
    </lineage>
</organism>
<sequence length="84" mass="8895">MSRRDSFPRFLLKYVCSQKRGIAALFGFLAVALVLLAVSVSVTEPGGANHVLAVLNLLGIGLLEGLLVVLVLACWSITGDDPVE</sequence>
<keyword evidence="1" id="KW-0812">Transmembrane</keyword>
<gene>
    <name evidence="2" type="ORF">GOC74_09360</name>
</gene>
<dbReference type="Proteomes" id="UP000608662">
    <property type="component" value="Unassembled WGS sequence"/>
</dbReference>
<evidence type="ECO:0000256" key="1">
    <source>
        <dbReference type="SAM" id="Phobius"/>
    </source>
</evidence>
<proteinExistence type="predicted"/>
<evidence type="ECO:0000313" key="2">
    <source>
        <dbReference type="EMBL" id="NLV10135.1"/>
    </source>
</evidence>
<feature type="transmembrane region" description="Helical" evidence="1">
    <location>
        <begin position="54"/>
        <end position="78"/>
    </location>
</feature>
<dbReference type="RefSeq" id="WP_170093875.1">
    <property type="nucleotide sequence ID" value="NZ_WOYG01000001.1"/>
</dbReference>
<evidence type="ECO:0000313" key="3">
    <source>
        <dbReference type="Proteomes" id="UP000608662"/>
    </source>
</evidence>
<keyword evidence="1" id="KW-0472">Membrane</keyword>
<accession>A0A847U9T7</accession>
<dbReference type="EMBL" id="WOYG01000001">
    <property type="protein sequence ID" value="NLV10135.1"/>
    <property type="molecule type" value="Genomic_DNA"/>
</dbReference>
<feature type="transmembrane region" description="Helical" evidence="1">
    <location>
        <begin position="21"/>
        <end position="42"/>
    </location>
</feature>
<reference evidence="2" key="1">
    <citation type="submission" date="2019-12" db="EMBL/GenBank/DDBJ databases">
        <title>Whole-genome sequence of Halomicrobium mukohataei pws1.</title>
        <authorList>
            <person name="Verma D.K."/>
            <person name="Gopal K."/>
            <person name="Prasad E.S."/>
        </authorList>
    </citation>
    <scope>NUCLEOTIDE SEQUENCE</scope>
    <source>
        <strain evidence="2">Pws1</strain>
    </source>
</reference>
<name>A0A847U9T7_9EURY</name>